<name>A0ABW8L3K4_9GAMM</name>
<protein>
    <submittedName>
        <fullName evidence="2">Uncharacterized protein</fullName>
    </submittedName>
</protein>
<dbReference type="RefSeq" id="WP_145239882.1">
    <property type="nucleotide sequence ID" value="NZ_CAXYCB010000002.1"/>
</dbReference>
<evidence type="ECO:0000256" key="1">
    <source>
        <dbReference type="SAM" id="SignalP"/>
    </source>
</evidence>
<feature type="chain" id="PRO_5045656378" evidence="1">
    <location>
        <begin position="21"/>
        <end position="101"/>
    </location>
</feature>
<comment type="caution">
    <text evidence="2">The sequence shown here is derived from an EMBL/GenBank/DDBJ whole genome shotgun (WGS) entry which is preliminary data.</text>
</comment>
<dbReference type="Proteomes" id="UP001620262">
    <property type="component" value="Unassembled WGS sequence"/>
</dbReference>
<reference evidence="2 3" key="1">
    <citation type="submission" date="2024-11" db="EMBL/GenBank/DDBJ databases">
        <title>The Natural Products Discovery Center: Release of the First 8490 Sequenced Strains for Exploring Actinobacteria Biosynthetic Diversity.</title>
        <authorList>
            <person name="Kalkreuter E."/>
            <person name="Kautsar S.A."/>
            <person name="Yang D."/>
            <person name="Bader C.D."/>
            <person name="Teijaro C.N."/>
            <person name="Fluegel L."/>
            <person name="Davis C.M."/>
            <person name="Simpson J.R."/>
            <person name="Lauterbach L."/>
            <person name="Steele A.D."/>
            <person name="Gui C."/>
            <person name="Meng S."/>
            <person name="Li G."/>
            <person name="Viehrig K."/>
            <person name="Ye F."/>
            <person name="Su P."/>
            <person name="Kiefer A.F."/>
            <person name="Nichols A."/>
            <person name="Cepeda A.J."/>
            <person name="Yan W."/>
            <person name="Fan B."/>
            <person name="Jiang Y."/>
            <person name="Adhikari A."/>
            <person name="Zheng C.-J."/>
            <person name="Schuster L."/>
            <person name="Cowan T.M."/>
            <person name="Smanski M.J."/>
            <person name="Chevrette M.G."/>
            <person name="De Carvalho L.P.S."/>
            <person name="Shen B."/>
        </authorList>
    </citation>
    <scope>NUCLEOTIDE SEQUENCE [LARGE SCALE GENOMIC DNA]</scope>
    <source>
        <strain evidence="2 3">NPDC078403</strain>
    </source>
</reference>
<gene>
    <name evidence="2" type="ORF">ACI2JU_22520</name>
</gene>
<dbReference type="EMBL" id="JBJDOT010000054">
    <property type="protein sequence ID" value="MFK3866621.1"/>
    <property type="molecule type" value="Genomic_DNA"/>
</dbReference>
<keyword evidence="3" id="KW-1185">Reference proteome</keyword>
<keyword evidence="1" id="KW-0732">Signal</keyword>
<organism evidence="2 3">
    <name type="scientific">Pseudoalteromonas rhizosphaerae</name>
    <dbReference type="NCBI Taxonomy" id="2518973"/>
    <lineage>
        <taxon>Bacteria</taxon>
        <taxon>Pseudomonadati</taxon>
        <taxon>Pseudomonadota</taxon>
        <taxon>Gammaproteobacteria</taxon>
        <taxon>Alteromonadales</taxon>
        <taxon>Pseudoalteromonadaceae</taxon>
        <taxon>Pseudoalteromonas</taxon>
    </lineage>
</organism>
<evidence type="ECO:0000313" key="3">
    <source>
        <dbReference type="Proteomes" id="UP001620262"/>
    </source>
</evidence>
<evidence type="ECO:0000313" key="2">
    <source>
        <dbReference type="EMBL" id="MFK3866621.1"/>
    </source>
</evidence>
<feature type="signal peptide" evidence="1">
    <location>
        <begin position="1"/>
        <end position="20"/>
    </location>
</feature>
<accession>A0ABW8L3K4</accession>
<sequence>MKYLIILVITLISFSNQAQANTTIKLDTDEGYPYKNLINKAQRVELRYVENDHQVTCKVSVQTLHNQYMGKEQTVSAKQFKKQPMAACLTRIKAKQILNML</sequence>
<proteinExistence type="predicted"/>